<dbReference type="Proteomes" id="UP000492821">
    <property type="component" value="Unassembled WGS sequence"/>
</dbReference>
<keyword evidence="4 7" id="KW-0747">Spliceosome</keyword>
<dbReference type="InterPro" id="IPR005037">
    <property type="entry name" value="PRP38"/>
</dbReference>
<dbReference type="GO" id="GO:0005681">
    <property type="term" value="C:spliceosomal complex"/>
    <property type="evidence" value="ECO:0007669"/>
    <property type="project" value="UniProtKB-KW"/>
</dbReference>
<keyword evidence="9" id="KW-1185">Reference proteome</keyword>
<evidence type="ECO:0000256" key="8">
    <source>
        <dbReference type="SAM" id="MobiDB-lite"/>
    </source>
</evidence>
<dbReference type="PANTHER" id="PTHR23142">
    <property type="entry name" value="PRE-MRNA-SPLICING FACTOR 38A-RELATED"/>
    <property type="match status" value="1"/>
</dbReference>
<keyword evidence="3 7" id="KW-0507">mRNA processing</keyword>
<feature type="compositionally biased region" description="Basic residues" evidence="8">
    <location>
        <begin position="264"/>
        <end position="302"/>
    </location>
</feature>
<evidence type="ECO:0000256" key="3">
    <source>
        <dbReference type="ARBA" id="ARBA00022664"/>
    </source>
</evidence>
<evidence type="ECO:0000256" key="7">
    <source>
        <dbReference type="RuleBase" id="RU367025"/>
    </source>
</evidence>
<sequence>MADPNFHDVMGFNPATAGEVIYEDDAGDTTIPDIQKITKRNNTLPIHGSHVTMNLNPLVLENIVSSTYYKNFLCEVTTFQQVVDEVYYNVKHLEPWERGTRKSQGMSGFFQVRGVGAGGIISSAFCLLYKLFTLKVTRKQLVSMINSTQSVYLRGIGFMFIRYTQPPADLWAWYAPYLDDDEEVDPRSGGGEKMEVGQMIRTLLTKLDWYGTLFPRIPIPIQKDIDNRLREHGRAYHGNYDNNWDRNAGNGRGPREDEPSTSTSHHHHRHRDEPRRPKRCHHHQKHYHCRKHRKKCPSKAKKARAEETKATGDTHNKSNSTEAV</sequence>
<name>A0A7E4ZVD3_PANRE</name>
<keyword evidence="5 7" id="KW-0508">mRNA splicing</keyword>
<evidence type="ECO:0000256" key="6">
    <source>
        <dbReference type="ARBA" id="ARBA00023242"/>
    </source>
</evidence>
<comment type="similarity">
    <text evidence="2 7">Belongs to the PRP38 family.</text>
</comment>
<evidence type="ECO:0000313" key="10">
    <source>
        <dbReference type="WBParaSite" id="Pan_g19866.t1"/>
    </source>
</evidence>
<dbReference type="Pfam" id="PF03371">
    <property type="entry name" value="PRP38"/>
    <property type="match status" value="1"/>
</dbReference>
<comment type="subcellular location">
    <subcellularLocation>
        <location evidence="1 7">Nucleus</location>
    </subcellularLocation>
</comment>
<protein>
    <recommendedName>
        <fullName evidence="7">Pre-mRNA-splicing factor 38</fullName>
    </recommendedName>
</protein>
<organism evidence="9 10">
    <name type="scientific">Panagrellus redivivus</name>
    <name type="common">Microworm</name>
    <dbReference type="NCBI Taxonomy" id="6233"/>
    <lineage>
        <taxon>Eukaryota</taxon>
        <taxon>Metazoa</taxon>
        <taxon>Ecdysozoa</taxon>
        <taxon>Nematoda</taxon>
        <taxon>Chromadorea</taxon>
        <taxon>Rhabditida</taxon>
        <taxon>Tylenchina</taxon>
        <taxon>Panagrolaimomorpha</taxon>
        <taxon>Panagrolaimoidea</taxon>
        <taxon>Panagrolaimidae</taxon>
        <taxon>Panagrellus</taxon>
    </lineage>
</organism>
<evidence type="ECO:0000256" key="1">
    <source>
        <dbReference type="ARBA" id="ARBA00004123"/>
    </source>
</evidence>
<reference evidence="10" key="2">
    <citation type="submission" date="2020-10" db="UniProtKB">
        <authorList>
            <consortium name="WormBaseParasite"/>
        </authorList>
    </citation>
    <scope>IDENTIFICATION</scope>
</reference>
<dbReference type="WBParaSite" id="Pan_g19866.t1">
    <property type="protein sequence ID" value="Pan_g19866.t1"/>
    <property type="gene ID" value="Pan_g19866"/>
</dbReference>
<dbReference type="AlphaFoldDB" id="A0A7E4ZVD3"/>
<evidence type="ECO:0000313" key="9">
    <source>
        <dbReference type="Proteomes" id="UP000492821"/>
    </source>
</evidence>
<evidence type="ECO:0000256" key="4">
    <source>
        <dbReference type="ARBA" id="ARBA00022728"/>
    </source>
</evidence>
<evidence type="ECO:0000256" key="2">
    <source>
        <dbReference type="ARBA" id="ARBA00006164"/>
    </source>
</evidence>
<feature type="compositionally biased region" description="Basic and acidic residues" evidence="8">
    <location>
        <begin position="303"/>
        <end position="316"/>
    </location>
</feature>
<reference evidence="9" key="1">
    <citation type="journal article" date="2013" name="Genetics">
        <title>The draft genome and transcriptome of Panagrellus redivivus are shaped by the harsh demands of a free-living lifestyle.</title>
        <authorList>
            <person name="Srinivasan J."/>
            <person name="Dillman A.R."/>
            <person name="Macchietto M.G."/>
            <person name="Heikkinen L."/>
            <person name="Lakso M."/>
            <person name="Fracchia K.M."/>
            <person name="Antoshechkin I."/>
            <person name="Mortazavi A."/>
            <person name="Wong G."/>
            <person name="Sternberg P.W."/>
        </authorList>
    </citation>
    <scope>NUCLEOTIDE SEQUENCE [LARGE SCALE GENOMIC DNA]</scope>
    <source>
        <strain evidence="9">MT8872</strain>
    </source>
</reference>
<proteinExistence type="inferred from homology"/>
<feature type="region of interest" description="Disordered" evidence="8">
    <location>
        <begin position="235"/>
        <end position="324"/>
    </location>
</feature>
<keyword evidence="6 7" id="KW-0539">Nucleus</keyword>
<dbReference type="GO" id="GO:0000398">
    <property type="term" value="P:mRNA splicing, via spliceosome"/>
    <property type="evidence" value="ECO:0007669"/>
    <property type="project" value="UniProtKB-UniRule"/>
</dbReference>
<accession>A0A7E4ZVD3</accession>
<evidence type="ECO:0000256" key="5">
    <source>
        <dbReference type="ARBA" id="ARBA00023187"/>
    </source>
</evidence>
<comment type="function">
    <text evidence="7">Required for pre-mRNA splicing.</text>
</comment>